<name>A0ABT1W5Y8_9PROT</name>
<dbReference type="Proteomes" id="UP001524587">
    <property type="component" value="Unassembled WGS sequence"/>
</dbReference>
<proteinExistence type="predicted"/>
<organism evidence="1 2">
    <name type="scientific">Endosaccharibacter trunci</name>
    <dbReference type="NCBI Taxonomy" id="2812733"/>
    <lineage>
        <taxon>Bacteria</taxon>
        <taxon>Pseudomonadati</taxon>
        <taxon>Pseudomonadota</taxon>
        <taxon>Alphaproteobacteria</taxon>
        <taxon>Acetobacterales</taxon>
        <taxon>Acetobacteraceae</taxon>
        <taxon>Endosaccharibacter</taxon>
    </lineage>
</organism>
<comment type="caution">
    <text evidence="1">The sequence shown here is derived from an EMBL/GenBank/DDBJ whole genome shotgun (WGS) entry which is preliminary data.</text>
</comment>
<keyword evidence="2" id="KW-1185">Reference proteome</keyword>
<evidence type="ECO:0000313" key="1">
    <source>
        <dbReference type="EMBL" id="MCQ8278306.1"/>
    </source>
</evidence>
<dbReference type="EMBL" id="JAMSKV010000005">
    <property type="protein sequence ID" value="MCQ8278306.1"/>
    <property type="molecule type" value="Genomic_DNA"/>
</dbReference>
<gene>
    <name evidence="1" type="ORF">NFI95_07565</name>
</gene>
<protein>
    <submittedName>
        <fullName evidence="1">Uncharacterized protein</fullName>
    </submittedName>
</protein>
<sequence>MDFYESARFQYAAARLLVKLAQFRKTGTFQQKITRSSNIGIELIDHTRGSFNINIEAPSQSEDNKQFAKLSLSDMLAYVSERVIEKVDETDISSSGGQISDSLAARSVDQTDIRAEAELRTGGAVIQLTDIPRRRLAETNREQRLISRSAAIAKIDPSRALKLTSMAAPLLSEMATALRRSADSLEIYDSLDKKENTILFLDRKMAAEIETAKVDRDITTILGDIVQFNKDNGWGKLRIENGARIVNFSIPSDLLPNLKHRFIRDMGTDKVYLQAYFVRDAGREIVRLIVVGVLQLPEN</sequence>
<evidence type="ECO:0000313" key="2">
    <source>
        <dbReference type="Proteomes" id="UP001524587"/>
    </source>
</evidence>
<reference evidence="1 2" key="1">
    <citation type="submission" date="2022-06" db="EMBL/GenBank/DDBJ databases">
        <title>Endosaccharibacter gen. nov., sp. nov., endophytic bacteria isolated from sugarcane.</title>
        <authorList>
            <person name="Pitiwittayakul N."/>
            <person name="Yukphan P."/>
            <person name="Charoenyingcharoen P."/>
            <person name="Tanasupawat S."/>
        </authorList>
    </citation>
    <scope>NUCLEOTIDE SEQUENCE [LARGE SCALE GENOMIC DNA]</scope>
    <source>
        <strain evidence="1 2">KSS8</strain>
    </source>
</reference>
<accession>A0ABT1W5Y8</accession>
<dbReference type="RefSeq" id="WP_422863776.1">
    <property type="nucleotide sequence ID" value="NZ_JAMSKV010000005.1"/>
</dbReference>